<keyword evidence="7 8" id="KW-0066">ATP synthesis</keyword>
<comment type="function">
    <text evidence="8">F(1)F(0) ATP synthase produces ATP from ADP in the presence of a proton or sodium gradient. F-type ATPases consist of two structural domains, F(1) containing the extramembraneous catalytic core and F(0) containing the membrane proton channel, linked together by a central stalk and a peripheral stalk. During catalysis, ATP synthesis in the catalytic domain of F(1) is coupled via a rotary mechanism of the central stalk subunits to proton translocation.</text>
</comment>
<keyword evidence="8" id="KW-1003">Cell membrane</keyword>
<organism evidence="9 10">
    <name type="scientific">Buchnera aphidicola</name>
    <name type="common">Aphis fabae</name>
    <dbReference type="NCBI Taxonomy" id="571430"/>
    <lineage>
        <taxon>Bacteria</taxon>
        <taxon>Pseudomonadati</taxon>
        <taxon>Pseudomonadota</taxon>
        <taxon>Gammaproteobacteria</taxon>
        <taxon>Enterobacterales</taxon>
        <taxon>Erwiniaceae</taxon>
        <taxon>Buchnera</taxon>
    </lineage>
</organism>
<dbReference type="AlphaFoldDB" id="A0A5J6ZEZ0"/>
<reference evidence="9 10" key="1">
    <citation type="submission" date="2019-07" db="EMBL/GenBank/DDBJ databases">
        <title>Buchnera limit thermal tolerance of host aphids.</title>
        <authorList>
            <person name="Zhang B."/>
            <person name="Moran N."/>
        </authorList>
    </citation>
    <scope>NUCLEOTIDE SEQUENCE [LARGE SCALE GENOMIC DNA]</scope>
    <source>
        <strain evidence="9 10">Afa-UT1</strain>
    </source>
</reference>
<dbReference type="InterPro" id="IPR026015">
    <property type="entry name" value="ATP_synth_OSCP/delta_N_sf"/>
</dbReference>
<gene>
    <name evidence="8 9" type="primary">atpH</name>
    <name evidence="9" type="ORF">FQV33_02060</name>
</gene>
<keyword evidence="5 8" id="KW-0472">Membrane</keyword>
<sequence>MSFDTIARPYAKAIFEIAIKNDSIKKWKQTLILINKIISFKKVQKFLSGSLSPHYLSSFFIFVIDEYLDGHSKNLIKLLAHNQRFKIFNNILKQFLKLEASYQKIIIVELTSAFVLKQDQVIEIRLVLEEILSSKVKFIYKINNYILDGVIIGINDQIFDFSMRNHLKQLSSVLNFQENNICN</sequence>
<dbReference type="Pfam" id="PF00213">
    <property type="entry name" value="OSCP"/>
    <property type="match status" value="1"/>
</dbReference>
<dbReference type="OrthoDB" id="9816221at2"/>
<evidence type="ECO:0000256" key="7">
    <source>
        <dbReference type="ARBA" id="ARBA00023310"/>
    </source>
</evidence>
<dbReference type="Proteomes" id="UP000325981">
    <property type="component" value="Chromosome"/>
</dbReference>
<dbReference type="SUPFAM" id="SSF47928">
    <property type="entry name" value="N-terminal domain of the delta subunit of the F1F0-ATP synthase"/>
    <property type="match status" value="1"/>
</dbReference>
<dbReference type="HAMAP" id="MF_01416">
    <property type="entry name" value="ATP_synth_delta_bact"/>
    <property type="match status" value="1"/>
</dbReference>
<dbReference type="RefSeq" id="WP_158348150.1">
    <property type="nucleotide sequence ID" value="NZ_CP042427.1"/>
</dbReference>
<keyword evidence="3 8" id="KW-0375">Hydrogen ion transport</keyword>
<evidence type="ECO:0000256" key="4">
    <source>
        <dbReference type="ARBA" id="ARBA00023065"/>
    </source>
</evidence>
<comment type="subcellular location">
    <subcellularLocation>
        <location evidence="8">Cell membrane</location>
        <topology evidence="8">Peripheral membrane protein</topology>
    </subcellularLocation>
    <subcellularLocation>
        <location evidence="1">Membrane</location>
    </subcellularLocation>
</comment>
<evidence type="ECO:0000256" key="2">
    <source>
        <dbReference type="ARBA" id="ARBA00022448"/>
    </source>
</evidence>
<dbReference type="GO" id="GO:0005886">
    <property type="term" value="C:plasma membrane"/>
    <property type="evidence" value="ECO:0007669"/>
    <property type="project" value="UniProtKB-SubCell"/>
</dbReference>
<evidence type="ECO:0000256" key="5">
    <source>
        <dbReference type="ARBA" id="ARBA00023136"/>
    </source>
</evidence>
<dbReference type="NCBIfam" id="NF004402">
    <property type="entry name" value="PRK05758.2-2"/>
    <property type="match status" value="1"/>
</dbReference>
<dbReference type="GO" id="GO:0045259">
    <property type="term" value="C:proton-transporting ATP synthase complex"/>
    <property type="evidence" value="ECO:0007669"/>
    <property type="project" value="UniProtKB-KW"/>
</dbReference>
<evidence type="ECO:0000256" key="1">
    <source>
        <dbReference type="ARBA" id="ARBA00004370"/>
    </source>
</evidence>
<dbReference type="EMBL" id="CP042427">
    <property type="protein sequence ID" value="QFQ32755.1"/>
    <property type="molecule type" value="Genomic_DNA"/>
</dbReference>
<name>A0A5J6ZEZ0_9GAMM</name>
<keyword evidence="2 8" id="KW-0813">Transport</keyword>
<dbReference type="PANTHER" id="PTHR11910">
    <property type="entry name" value="ATP SYNTHASE DELTA CHAIN"/>
    <property type="match status" value="1"/>
</dbReference>
<comment type="function">
    <text evidence="8">This protein is part of the stalk that links CF(0) to CF(1). It either transmits conformational changes from CF(0) to CF(1) or is implicated in proton conduction.</text>
</comment>
<keyword evidence="6 8" id="KW-0139">CF(1)</keyword>
<evidence type="ECO:0000313" key="9">
    <source>
        <dbReference type="EMBL" id="QFQ32755.1"/>
    </source>
</evidence>
<protein>
    <recommendedName>
        <fullName evidence="8">ATP synthase subunit delta</fullName>
    </recommendedName>
    <alternativeName>
        <fullName evidence="8">ATP synthase F(1) sector subunit delta</fullName>
    </alternativeName>
    <alternativeName>
        <fullName evidence="8">F-type ATPase subunit delta</fullName>
        <shortName evidence="8">F-ATPase subunit delta</shortName>
    </alternativeName>
</protein>
<evidence type="ECO:0000313" key="10">
    <source>
        <dbReference type="Proteomes" id="UP000325981"/>
    </source>
</evidence>
<comment type="similarity">
    <text evidence="8">Belongs to the ATPase delta chain family.</text>
</comment>
<evidence type="ECO:0000256" key="6">
    <source>
        <dbReference type="ARBA" id="ARBA00023196"/>
    </source>
</evidence>
<dbReference type="NCBIfam" id="TIGR01145">
    <property type="entry name" value="ATP_synt_delta"/>
    <property type="match status" value="1"/>
</dbReference>
<dbReference type="Gene3D" id="1.10.520.20">
    <property type="entry name" value="N-terminal domain of the delta subunit of the F1F0-ATP synthase"/>
    <property type="match status" value="1"/>
</dbReference>
<accession>A0A5J6ZEZ0</accession>
<keyword evidence="4 8" id="KW-0406">Ion transport</keyword>
<evidence type="ECO:0000256" key="3">
    <source>
        <dbReference type="ARBA" id="ARBA00022781"/>
    </source>
</evidence>
<dbReference type="GO" id="GO:0046933">
    <property type="term" value="F:proton-transporting ATP synthase activity, rotational mechanism"/>
    <property type="evidence" value="ECO:0007669"/>
    <property type="project" value="UniProtKB-UniRule"/>
</dbReference>
<dbReference type="InterPro" id="IPR000711">
    <property type="entry name" value="ATPase_OSCP/dsu"/>
</dbReference>
<evidence type="ECO:0000256" key="8">
    <source>
        <dbReference type="HAMAP-Rule" id="MF_01416"/>
    </source>
</evidence>
<proteinExistence type="inferred from homology"/>
<dbReference type="PRINTS" id="PR00125">
    <property type="entry name" value="ATPASEDELTA"/>
</dbReference>